<evidence type="ECO:0000313" key="2">
    <source>
        <dbReference type="Proteomes" id="UP000295717"/>
    </source>
</evidence>
<reference evidence="1 2" key="1">
    <citation type="submission" date="2019-03" db="EMBL/GenBank/DDBJ databases">
        <title>Genomic Encyclopedia of Type Strains, Phase IV (KMG-IV): sequencing the most valuable type-strain genomes for metagenomic binning, comparative biology and taxonomic classification.</title>
        <authorList>
            <person name="Goeker M."/>
        </authorList>
    </citation>
    <scope>NUCLEOTIDE SEQUENCE [LARGE SCALE GENOMIC DNA]</scope>
    <source>
        <strain evidence="1 2">DSM 13587</strain>
    </source>
</reference>
<proteinExistence type="predicted"/>
<sequence length="119" mass="13868">MFEHMIKLFGRITYKGIKIDLKNSFQYGPVCIDFNLRGTDSFPMLFSKMKEEMGDKYEVGTTFINKVNTRSYFAHTRKAGIEVINEFEFNNNKYYGLAFLTKEKYSRAGQANDNPNGFQ</sequence>
<dbReference type="Proteomes" id="UP000295717">
    <property type="component" value="Unassembled WGS sequence"/>
</dbReference>
<keyword evidence="2" id="KW-1185">Reference proteome</keyword>
<evidence type="ECO:0000313" key="1">
    <source>
        <dbReference type="EMBL" id="TCT22187.1"/>
    </source>
</evidence>
<dbReference type="AlphaFoldDB" id="A0A4R3N1T4"/>
<dbReference type="EMBL" id="SMAO01000003">
    <property type="protein sequence ID" value="TCT22187.1"/>
    <property type="molecule type" value="Genomic_DNA"/>
</dbReference>
<name>A0A4R3N1T4_9GAMM</name>
<comment type="caution">
    <text evidence="1">The sequence shown here is derived from an EMBL/GenBank/DDBJ whole genome shotgun (WGS) entry which is preliminary data.</text>
</comment>
<accession>A0A4R3N1T4</accession>
<gene>
    <name evidence="1" type="ORF">EDC35_103286</name>
</gene>
<organism evidence="1 2">
    <name type="scientific">Thiobaca trueperi</name>
    <dbReference type="NCBI Taxonomy" id="127458"/>
    <lineage>
        <taxon>Bacteria</taxon>
        <taxon>Pseudomonadati</taxon>
        <taxon>Pseudomonadota</taxon>
        <taxon>Gammaproteobacteria</taxon>
        <taxon>Chromatiales</taxon>
        <taxon>Chromatiaceae</taxon>
        <taxon>Thiobaca</taxon>
    </lineage>
</organism>
<protein>
    <submittedName>
        <fullName evidence="1">Uncharacterized protein</fullName>
    </submittedName>
</protein>